<feature type="domain" description="HTH cro/C1-type" evidence="2">
    <location>
        <begin position="20"/>
        <end position="75"/>
    </location>
</feature>
<reference evidence="3 4" key="1">
    <citation type="submission" date="2020-02" db="EMBL/GenBank/DDBJ databases">
        <title>Genome sequence of strain CCNWXJ40-4.</title>
        <authorList>
            <person name="Gao J."/>
            <person name="Sun J."/>
        </authorList>
    </citation>
    <scope>NUCLEOTIDE SEQUENCE [LARGE SCALE GENOMIC DNA]</scope>
    <source>
        <strain evidence="3 4">CCNWXJ 40-4</strain>
    </source>
</reference>
<protein>
    <submittedName>
        <fullName evidence="3">ImmA/IrrE family metallo-endopeptidase</fullName>
    </submittedName>
</protein>
<name>A0A6G4WK72_9HYPH</name>
<sequence length="363" mass="41234">MQSEQERGVVGSDVFNPDMLKLARDARELTQAELAQKSGITQAFISKLEHGLNTQPGDDALDRISAALGFPRAFFFQRERALGFPHFHFRKRAKLGAKPLARIGAVINIRRQHIAKLLRSYEIEVAKPIPQIDLDEAGLTPEKVAERLRAYWMVPRGPIQSVVELIEDAGGIVILARFGTNLLDGLSFRLEGMPPLFFMNKDVPGDRFRFSLAHELGHMVMHSVPDEDEKMESEAHRFAAAFLMPAAEIKPYLAGAKIGNLGRVKAYWKVSIKALIRRTHDLKIITPSQYKFMSIQYNKIFHGEEPINIEIETPNRLKKIVDYHRETLKYSTDDLAELLAFRPEDVERLYLGRRPGIRLVVSN</sequence>
<dbReference type="SUPFAM" id="SSF47413">
    <property type="entry name" value="lambda repressor-like DNA-binding domains"/>
    <property type="match status" value="1"/>
</dbReference>
<accession>A0A6G4WK72</accession>
<dbReference type="InterPro" id="IPR001387">
    <property type="entry name" value="Cro/C1-type_HTH"/>
</dbReference>
<dbReference type="GO" id="GO:0003677">
    <property type="term" value="F:DNA binding"/>
    <property type="evidence" value="ECO:0007669"/>
    <property type="project" value="InterPro"/>
</dbReference>
<dbReference type="SMART" id="SM00530">
    <property type="entry name" value="HTH_XRE"/>
    <property type="match status" value="1"/>
</dbReference>
<dbReference type="InterPro" id="IPR052345">
    <property type="entry name" value="Rad_response_metalloprotease"/>
</dbReference>
<dbReference type="InterPro" id="IPR010982">
    <property type="entry name" value="Lambda_DNA-bd_dom_sf"/>
</dbReference>
<comment type="similarity">
    <text evidence="1">Belongs to the short-chain fatty acyl-CoA assimilation regulator (ScfR) family.</text>
</comment>
<keyword evidence="4" id="KW-1185">Reference proteome</keyword>
<dbReference type="CDD" id="cd00093">
    <property type="entry name" value="HTH_XRE"/>
    <property type="match status" value="1"/>
</dbReference>
<organism evidence="3 4">
    <name type="scientific">Allomesorhizobium camelthorni</name>
    <dbReference type="NCBI Taxonomy" id="475069"/>
    <lineage>
        <taxon>Bacteria</taxon>
        <taxon>Pseudomonadati</taxon>
        <taxon>Pseudomonadota</taxon>
        <taxon>Alphaproteobacteria</taxon>
        <taxon>Hyphomicrobiales</taxon>
        <taxon>Phyllobacteriaceae</taxon>
        <taxon>Allomesorhizobium</taxon>
    </lineage>
</organism>
<dbReference type="PANTHER" id="PTHR43236">
    <property type="entry name" value="ANTITOXIN HIGA1"/>
    <property type="match status" value="1"/>
</dbReference>
<evidence type="ECO:0000259" key="2">
    <source>
        <dbReference type="PROSITE" id="PS50943"/>
    </source>
</evidence>
<gene>
    <name evidence="3" type="ORF">G6N73_25840</name>
</gene>
<dbReference type="Gene3D" id="1.10.10.2910">
    <property type="match status" value="1"/>
</dbReference>
<evidence type="ECO:0000256" key="1">
    <source>
        <dbReference type="ARBA" id="ARBA00007227"/>
    </source>
</evidence>
<dbReference type="RefSeq" id="WP_165032846.1">
    <property type="nucleotide sequence ID" value="NZ_JAAKZF010000054.1"/>
</dbReference>
<dbReference type="Pfam" id="PF06114">
    <property type="entry name" value="Peptidase_M78"/>
    <property type="match status" value="1"/>
</dbReference>
<dbReference type="InterPro" id="IPR010359">
    <property type="entry name" value="IrrE_HExxH"/>
</dbReference>
<dbReference type="Proteomes" id="UP001642900">
    <property type="component" value="Unassembled WGS sequence"/>
</dbReference>
<dbReference type="PROSITE" id="PS50943">
    <property type="entry name" value="HTH_CROC1"/>
    <property type="match status" value="1"/>
</dbReference>
<proteinExistence type="inferred from homology"/>
<dbReference type="AlphaFoldDB" id="A0A6G4WK72"/>
<dbReference type="Pfam" id="PF01381">
    <property type="entry name" value="HTH_3"/>
    <property type="match status" value="1"/>
</dbReference>
<evidence type="ECO:0000313" key="3">
    <source>
        <dbReference type="EMBL" id="NGO54510.1"/>
    </source>
</evidence>
<evidence type="ECO:0000313" key="4">
    <source>
        <dbReference type="Proteomes" id="UP001642900"/>
    </source>
</evidence>
<dbReference type="PANTHER" id="PTHR43236:SF1">
    <property type="entry name" value="BLL7220 PROTEIN"/>
    <property type="match status" value="1"/>
</dbReference>
<dbReference type="Gene3D" id="1.10.260.40">
    <property type="entry name" value="lambda repressor-like DNA-binding domains"/>
    <property type="match status" value="1"/>
</dbReference>
<dbReference type="EMBL" id="JAAKZF010000054">
    <property type="protein sequence ID" value="NGO54510.1"/>
    <property type="molecule type" value="Genomic_DNA"/>
</dbReference>
<comment type="caution">
    <text evidence="3">The sequence shown here is derived from an EMBL/GenBank/DDBJ whole genome shotgun (WGS) entry which is preliminary data.</text>
</comment>